<dbReference type="AlphaFoldDB" id="A0A644ZHM1"/>
<organism evidence="2">
    <name type="scientific">bioreactor metagenome</name>
    <dbReference type="NCBI Taxonomy" id="1076179"/>
    <lineage>
        <taxon>unclassified sequences</taxon>
        <taxon>metagenomes</taxon>
        <taxon>ecological metagenomes</taxon>
    </lineage>
</organism>
<feature type="region of interest" description="Disordered" evidence="1">
    <location>
        <begin position="157"/>
        <end position="203"/>
    </location>
</feature>
<protein>
    <submittedName>
        <fullName evidence="2">Uncharacterized protein</fullName>
    </submittedName>
</protein>
<comment type="caution">
    <text evidence="2">The sequence shown here is derived from an EMBL/GenBank/DDBJ whole genome shotgun (WGS) entry which is preliminary data.</text>
</comment>
<sequence>MAALCCKDIFDDIVDRGCHEHATALVEEEQEDEGKQVAAPQGPAHLAEKGRSLLVVLLQGEAVDHLLGLKNAKADKQGCKACDEGDDQCAERIACPITIGEKEGRDDETTGDAEDSDAGAHRRCGGALFLAAELVRIDALVVHFPEAVQPIIEANGDYHPEKNRKRPAFCIPAGGNREDENESDRGEHKAKDDPGKAPAKALGKGCSLVGDVSDDRVVHGIPDRVDDGGQGCICPAEPHFGLIEHEDDRTERTGEEFGDELAHSVGDHDAFLSHDTPSLPFTYT</sequence>
<gene>
    <name evidence="2" type="ORF">SDC9_85944</name>
</gene>
<feature type="compositionally biased region" description="Basic and acidic residues" evidence="1">
    <location>
        <begin position="183"/>
        <end position="195"/>
    </location>
</feature>
<evidence type="ECO:0000313" key="2">
    <source>
        <dbReference type="EMBL" id="MPM39311.1"/>
    </source>
</evidence>
<dbReference type="EMBL" id="VSSQ01008598">
    <property type="protein sequence ID" value="MPM39311.1"/>
    <property type="molecule type" value="Genomic_DNA"/>
</dbReference>
<accession>A0A644ZHM1</accession>
<name>A0A644ZHM1_9ZZZZ</name>
<proteinExistence type="predicted"/>
<reference evidence="2" key="1">
    <citation type="submission" date="2019-08" db="EMBL/GenBank/DDBJ databases">
        <authorList>
            <person name="Kucharzyk K."/>
            <person name="Murdoch R.W."/>
            <person name="Higgins S."/>
            <person name="Loffler F."/>
        </authorList>
    </citation>
    <scope>NUCLEOTIDE SEQUENCE</scope>
</reference>
<evidence type="ECO:0000256" key="1">
    <source>
        <dbReference type="SAM" id="MobiDB-lite"/>
    </source>
</evidence>